<gene>
    <name evidence="7" type="ORF">RF11_06730</name>
</gene>
<dbReference type="GO" id="GO:0016192">
    <property type="term" value="P:vesicle-mediated transport"/>
    <property type="evidence" value="ECO:0007669"/>
    <property type="project" value="InterPro"/>
</dbReference>
<dbReference type="Pfam" id="PF01602">
    <property type="entry name" value="Adaptin_N"/>
    <property type="match status" value="1"/>
</dbReference>
<dbReference type="GO" id="GO:0030117">
    <property type="term" value="C:membrane coat"/>
    <property type="evidence" value="ECO:0007669"/>
    <property type="project" value="InterPro"/>
</dbReference>
<dbReference type="InterPro" id="IPR016024">
    <property type="entry name" value="ARM-type_fold"/>
</dbReference>
<protein>
    <submittedName>
        <fullName evidence="7">AP-3 complex subunit beta-1</fullName>
    </submittedName>
</protein>
<keyword evidence="3" id="KW-0813">Transport</keyword>
<dbReference type="InterPro" id="IPR026739">
    <property type="entry name" value="AP_beta"/>
</dbReference>
<name>A0A0C2IS59_THEKT</name>
<dbReference type="GO" id="GO:0006886">
    <property type="term" value="P:intracellular protein transport"/>
    <property type="evidence" value="ECO:0007669"/>
    <property type="project" value="InterPro"/>
</dbReference>
<feature type="domain" description="Clathrin/coatomer adaptor adaptin-like N-terminal" evidence="6">
    <location>
        <begin position="22"/>
        <end position="182"/>
    </location>
</feature>
<dbReference type="OMA" id="SAWTQIR"/>
<dbReference type="InterPro" id="IPR011989">
    <property type="entry name" value="ARM-like"/>
</dbReference>
<keyword evidence="5" id="KW-0472">Membrane</keyword>
<dbReference type="GO" id="GO:0012505">
    <property type="term" value="C:endomembrane system"/>
    <property type="evidence" value="ECO:0007669"/>
    <property type="project" value="UniProtKB-SubCell"/>
</dbReference>
<proteinExistence type="inferred from homology"/>
<dbReference type="SUPFAM" id="SSF48371">
    <property type="entry name" value="ARM repeat"/>
    <property type="match status" value="1"/>
</dbReference>
<reference evidence="7 8" key="1">
    <citation type="journal article" date="2014" name="Genome Biol. Evol.">
        <title>The genome of the myxosporean Thelohanellus kitauei shows adaptations to nutrient acquisition within its fish host.</title>
        <authorList>
            <person name="Yang Y."/>
            <person name="Xiong J."/>
            <person name="Zhou Z."/>
            <person name="Huo F."/>
            <person name="Miao W."/>
            <person name="Ran C."/>
            <person name="Liu Y."/>
            <person name="Zhang J."/>
            <person name="Feng J."/>
            <person name="Wang M."/>
            <person name="Wang M."/>
            <person name="Wang L."/>
            <person name="Yao B."/>
        </authorList>
    </citation>
    <scope>NUCLEOTIDE SEQUENCE [LARGE SCALE GENOMIC DNA]</scope>
    <source>
        <strain evidence="7">Wuqing</strain>
    </source>
</reference>
<keyword evidence="8" id="KW-1185">Reference proteome</keyword>
<dbReference type="EMBL" id="JWZT01002870">
    <property type="protein sequence ID" value="KII68289.1"/>
    <property type="molecule type" value="Genomic_DNA"/>
</dbReference>
<evidence type="ECO:0000313" key="8">
    <source>
        <dbReference type="Proteomes" id="UP000031668"/>
    </source>
</evidence>
<sequence>MEMAVEIFQNLKTVTQTLFKKTEEIQELLCSKNPYDIRDGLSAIFENIGHGKDFSFYYQKVVNLVASSDLEIKRLVGVIISEYSHKCPDISLLCVSALQRGILNKNHLVRAFSLRVLLHLDSEMFYEIQHQAVVSTITNSSSYVRRISCLGISTLVRTNPDRDDIHTWSEMLRLFLDSESHVKFGMSLDRVWDCVDDYSMLFFAAFGSTS</sequence>
<dbReference type="AlphaFoldDB" id="A0A0C2IS59"/>
<dbReference type="Proteomes" id="UP000031668">
    <property type="component" value="Unassembled WGS sequence"/>
</dbReference>
<comment type="similarity">
    <text evidence="2">Belongs to the adaptor complexes large subunit family.</text>
</comment>
<keyword evidence="4" id="KW-0653">Protein transport</keyword>
<comment type="caution">
    <text evidence="7">The sequence shown here is derived from an EMBL/GenBank/DDBJ whole genome shotgun (WGS) entry which is preliminary data.</text>
</comment>
<dbReference type="InterPro" id="IPR002553">
    <property type="entry name" value="Clathrin/coatomer_adapt-like_N"/>
</dbReference>
<dbReference type="OrthoDB" id="302453at2759"/>
<evidence type="ECO:0000256" key="2">
    <source>
        <dbReference type="ARBA" id="ARBA00006613"/>
    </source>
</evidence>
<organism evidence="7 8">
    <name type="scientific">Thelohanellus kitauei</name>
    <name type="common">Myxosporean</name>
    <dbReference type="NCBI Taxonomy" id="669202"/>
    <lineage>
        <taxon>Eukaryota</taxon>
        <taxon>Metazoa</taxon>
        <taxon>Cnidaria</taxon>
        <taxon>Myxozoa</taxon>
        <taxon>Myxosporea</taxon>
        <taxon>Bivalvulida</taxon>
        <taxon>Platysporina</taxon>
        <taxon>Myxobolidae</taxon>
        <taxon>Thelohanellus</taxon>
    </lineage>
</organism>
<evidence type="ECO:0000256" key="5">
    <source>
        <dbReference type="ARBA" id="ARBA00023136"/>
    </source>
</evidence>
<accession>A0A0C2IS59</accession>
<evidence type="ECO:0000256" key="1">
    <source>
        <dbReference type="ARBA" id="ARBA00004308"/>
    </source>
</evidence>
<evidence type="ECO:0000256" key="4">
    <source>
        <dbReference type="ARBA" id="ARBA00022927"/>
    </source>
</evidence>
<dbReference type="Gene3D" id="1.25.10.10">
    <property type="entry name" value="Leucine-rich Repeat Variant"/>
    <property type="match status" value="1"/>
</dbReference>
<evidence type="ECO:0000256" key="3">
    <source>
        <dbReference type="ARBA" id="ARBA00022448"/>
    </source>
</evidence>
<evidence type="ECO:0000259" key="6">
    <source>
        <dbReference type="Pfam" id="PF01602"/>
    </source>
</evidence>
<evidence type="ECO:0000313" key="7">
    <source>
        <dbReference type="EMBL" id="KII68289.1"/>
    </source>
</evidence>
<dbReference type="PANTHER" id="PTHR11134">
    <property type="entry name" value="ADAPTOR COMPLEX SUBUNIT BETA FAMILY MEMBER"/>
    <property type="match status" value="1"/>
</dbReference>
<comment type="subcellular location">
    <subcellularLocation>
        <location evidence="1">Endomembrane system</location>
    </subcellularLocation>
</comment>